<dbReference type="Pfam" id="PF02734">
    <property type="entry name" value="Dak2"/>
    <property type="match status" value="1"/>
</dbReference>
<dbReference type="GO" id="GO:0006071">
    <property type="term" value="P:glycerol metabolic process"/>
    <property type="evidence" value="ECO:0007669"/>
    <property type="project" value="InterPro"/>
</dbReference>
<dbReference type="InterPro" id="IPR036117">
    <property type="entry name" value="DhaL_dom_sf"/>
</dbReference>
<protein>
    <recommendedName>
        <fullName evidence="1">DhaL domain-containing protein</fullName>
    </recommendedName>
</protein>
<sequence>EQHIDEVNALNVFPVPDGDTGINMFLTMKSAVEAVEESQETSAAAISASAARGALMGARGNSGVILSQILRGMAKGLEEKESFSFPEFADALHIGSEQAYKVVSKPVEGTILTVIREVSEEASWVAKRKASFGRAIASVVVRARETVRRTPEMLPVLKEAGVVDAGAKGLYYFFKGMESAICRKKASARSGRASSRTASTSKEEERRYGFDVQFLLQGENLPVDEIRGKVIASGECPLVVGDEKLLKVHVHTMNPDEILNYARSRGTVEDVIVEDMDKQVREQMEREGGIVSNERDG</sequence>
<proteinExistence type="predicted"/>
<reference evidence="2" key="1">
    <citation type="journal article" date="2014" name="Front. Microbiol.">
        <title>High frequency of phylogenetically diverse reductive dehalogenase-homologous genes in deep subseafloor sedimentary metagenomes.</title>
        <authorList>
            <person name="Kawai M."/>
            <person name="Futagami T."/>
            <person name="Toyoda A."/>
            <person name="Takaki Y."/>
            <person name="Nishi S."/>
            <person name="Hori S."/>
            <person name="Arai W."/>
            <person name="Tsubouchi T."/>
            <person name="Morono Y."/>
            <person name="Uchiyama I."/>
            <person name="Ito T."/>
            <person name="Fujiyama A."/>
            <person name="Inagaki F."/>
            <person name="Takami H."/>
        </authorList>
    </citation>
    <scope>NUCLEOTIDE SEQUENCE</scope>
    <source>
        <strain evidence="2">Expedition CK06-06</strain>
    </source>
</reference>
<dbReference type="PANTHER" id="PTHR33434">
    <property type="entry name" value="DEGV DOMAIN-CONTAINING PROTEIN DR_1986-RELATED"/>
    <property type="match status" value="1"/>
</dbReference>
<gene>
    <name evidence="2" type="ORF">S06H3_16535</name>
</gene>
<dbReference type="PANTHER" id="PTHR33434:SF4">
    <property type="entry name" value="PHOSPHATASE PROTEIN"/>
    <property type="match status" value="1"/>
</dbReference>
<name>X1LCT6_9ZZZZ</name>
<dbReference type="SMART" id="SM01120">
    <property type="entry name" value="Dak2"/>
    <property type="match status" value="1"/>
</dbReference>
<dbReference type="EMBL" id="BARV01008185">
    <property type="protein sequence ID" value="GAI17087.1"/>
    <property type="molecule type" value="Genomic_DNA"/>
</dbReference>
<dbReference type="InterPro" id="IPR004007">
    <property type="entry name" value="DhaL_dom"/>
</dbReference>
<dbReference type="Pfam" id="PF21645">
    <property type="entry name" value="FakA-like_M"/>
    <property type="match status" value="1"/>
</dbReference>
<dbReference type="PROSITE" id="PS51480">
    <property type="entry name" value="DHAL"/>
    <property type="match status" value="1"/>
</dbReference>
<dbReference type="InterPro" id="IPR050270">
    <property type="entry name" value="DegV_domain_contain"/>
</dbReference>
<dbReference type="GO" id="GO:0004371">
    <property type="term" value="F:glycerone kinase activity"/>
    <property type="evidence" value="ECO:0007669"/>
    <property type="project" value="InterPro"/>
</dbReference>
<organism evidence="2">
    <name type="scientific">marine sediment metagenome</name>
    <dbReference type="NCBI Taxonomy" id="412755"/>
    <lineage>
        <taxon>unclassified sequences</taxon>
        <taxon>metagenomes</taxon>
        <taxon>ecological metagenomes</taxon>
    </lineage>
</organism>
<accession>X1LCT6</accession>
<comment type="caution">
    <text evidence="2">The sequence shown here is derived from an EMBL/GenBank/DDBJ whole genome shotgun (WGS) entry which is preliminary data.</text>
</comment>
<dbReference type="InterPro" id="IPR048394">
    <property type="entry name" value="FakA-like_M"/>
</dbReference>
<dbReference type="SUPFAM" id="SSF101473">
    <property type="entry name" value="DhaL-like"/>
    <property type="match status" value="1"/>
</dbReference>
<feature type="non-terminal residue" evidence="2">
    <location>
        <position position="1"/>
    </location>
</feature>
<evidence type="ECO:0000313" key="2">
    <source>
        <dbReference type="EMBL" id="GAI17087.1"/>
    </source>
</evidence>
<evidence type="ECO:0000259" key="1">
    <source>
        <dbReference type="PROSITE" id="PS51480"/>
    </source>
</evidence>
<feature type="domain" description="DhaL" evidence="1">
    <location>
        <begin position="1"/>
        <end position="179"/>
    </location>
</feature>
<dbReference type="AlphaFoldDB" id="X1LCT6"/>
<dbReference type="Gene3D" id="1.25.40.340">
    <property type="match status" value="1"/>
</dbReference>